<evidence type="ECO:0000256" key="1">
    <source>
        <dbReference type="ARBA" id="ARBA00005234"/>
    </source>
</evidence>
<dbReference type="GO" id="GO:0008233">
    <property type="term" value="F:peptidase activity"/>
    <property type="evidence" value="ECO:0007669"/>
    <property type="project" value="UniProtKB-KW"/>
</dbReference>
<evidence type="ECO:0000256" key="3">
    <source>
        <dbReference type="ARBA" id="ARBA00022801"/>
    </source>
</evidence>
<organism evidence="5 6">
    <name type="scientific">Platanthera guangdongensis</name>
    <dbReference type="NCBI Taxonomy" id="2320717"/>
    <lineage>
        <taxon>Eukaryota</taxon>
        <taxon>Viridiplantae</taxon>
        <taxon>Streptophyta</taxon>
        <taxon>Embryophyta</taxon>
        <taxon>Tracheophyta</taxon>
        <taxon>Spermatophyta</taxon>
        <taxon>Magnoliopsida</taxon>
        <taxon>Liliopsida</taxon>
        <taxon>Asparagales</taxon>
        <taxon>Orchidaceae</taxon>
        <taxon>Orchidoideae</taxon>
        <taxon>Orchideae</taxon>
        <taxon>Orchidinae</taxon>
        <taxon>Platanthera</taxon>
    </lineage>
</organism>
<feature type="domain" description="Ubiquitin-like protease family profile" evidence="4">
    <location>
        <begin position="174"/>
        <end position="236"/>
    </location>
</feature>
<dbReference type="Pfam" id="PF02902">
    <property type="entry name" value="Peptidase_C48"/>
    <property type="match status" value="1"/>
</dbReference>
<gene>
    <name evidence="5" type="primary">ULP1B</name>
    <name evidence="5" type="ORF">KSP40_PGU002226</name>
</gene>
<dbReference type="GO" id="GO:0006508">
    <property type="term" value="P:proteolysis"/>
    <property type="evidence" value="ECO:0007669"/>
    <property type="project" value="UniProtKB-KW"/>
</dbReference>
<dbReference type="Proteomes" id="UP001412067">
    <property type="component" value="Unassembled WGS sequence"/>
</dbReference>
<dbReference type="InterPro" id="IPR038765">
    <property type="entry name" value="Papain-like_cys_pep_sf"/>
</dbReference>
<evidence type="ECO:0000313" key="5">
    <source>
        <dbReference type="EMBL" id="KAK8964377.1"/>
    </source>
</evidence>
<dbReference type="EMBL" id="JBBWWR010000007">
    <property type="protein sequence ID" value="KAK8964377.1"/>
    <property type="molecule type" value="Genomic_DNA"/>
</dbReference>
<sequence>MDNDPIGLGALCPGEDDTVTFYAFATLDSLQDGIIYGKHAAIRLGVSEGLRRGVRELIVDTWAIPECWIPSHATRRQYQCRLTGLRTISSPHRRDSLFVLQSLMCYLERDIRELCTRNSQAEQKRFRLDVLILSDSKMPGSKYLSSCCSSKSFTAHVTPREDALHAFPEGFIDWPVEDARKSPQQSNNYNCGVFVIKYMEVVTSTEVVTWQDHQGWQADMPHFRAEIAAQIFKSFARHIADKMAAC</sequence>
<keyword evidence="3" id="KW-0378">Hydrolase</keyword>
<reference evidence="5 6" key="1">
    <citation type="journal article" date="2022" name="Nat. Plants">
        <title>Genomes of leafy and leafless Platanthera orchids illuminate the evolution of mycoheterotrophy.</title>
        <authorList>
            <person name="Li M.H."/>
            <person name="Liu K.W."/>
            <person name="Li Z."/>
            <person name="Lu H.C."/>
            <person name="Ye Q.L."/>
            <person name="Zhang D."/>
            <person name="Wang J.Y."/>
            <person name="Li Y.F."/>
            <person name="Zhong Z.M."/>
            <person name="Liu X."/>
            <person name="Yu X."/>
            <person name="Liu D.K."/>
            <person name="Tu X.D."/>
            <person name="Liu B."/>
            <person name="Hao Y."/>
            <person name="Liao X.Y."/>
            <person name="Jiang Y.T."/>
            <person name="Sun W.H."/>
            <person name="Chen J."/>
            <person name="Chen Y.Q."/>
            <person name="Ai Y."/>
            <person name="Zhai J.W."/>
            <person name="Wu S.S."/>
            <person name="Zhou Z."/>
            <person name="Hsiao Y.Y."/>
            <person name="Wu W.L."/>
            <person name="Chen Y.Y."/>
            <person name="Lin Y.F."/>
            <person name="Hsu J.L."/>
            <person name="Li C.Y."/>
            <person name="Wang Z.W."/>
            <person name="Zhao X."/>
            <person name="Zhong W.Y."/>
            <person name="Ma X.K."/>
            <person name="Ma L."/>
            <person name="Huang J."/>
            <person name="Chen G.Z."/>
            <person name="Huang M.Z."/>
            <person name="Huang L."/>
            <person name="Peng D.H."/>
            <person name="Luo Y.B."/>
            <person name="Zou S.Q."/>
            <person name="Chen S.P."/>
            <person name="Lan S."/>
            <person name="Tsai W.C."/>
            <person name="Van de Peer Y."/>
            <person name="Liu Z.J."/>
        </authorList>
    </citation>
    <scope>NUCLEOTIDE SEQUENCE [LARGE SCALE GENOMIC DNA]</scope>
    <source>
        <strain evidence="5">Lor288</strain>
    </source>
</reference>
<evidence type="ECO:0000259" key="4">
    <source>
        <dbReference type="Pfam" id="PF02902"/>
    </source>
</evidence>
<dbReference type="SUPFAM" id="SSF54001">
    <property type="entry name" value="Cysteine proteinases"/>
    <property type="match status" value="1"/>
</dbReference>
<proteinExistence type="inferred from homology"/>
<dbReference type="InterPro" id="IPR003653">
    <property type="entry name" value="Peptidase_C48_C"/>
</dbReference>
<keyword evidence="2 5" id="KW-0645">Protease</keyword>
<dbReference type="Gene3D" id="3.40.395.10">
    <property type="entry name" value="Adenoviral Proteinase, Chain A"/>
    <property type="match status" value="1"/>
</dbReference>
<name>A0ABR2MJR4_9ASPA</name>
<protein>
    <submittedName>
        <fullName evidence="5">Ubiquitin-like-specific protease 1B</fullName>
    </submittedName>
</protein>
<comment type="similarity">
    <text evidence="1">Belongs to the peptidase C48 family.</text>
</comment>
<accession>A0ABR2MJR4</accession>
<comment type="caution">
    <text evidence="5">The sequence shown here is derived from an EMBL/GenBank/DDBJ whole genome shotgun (WGS) entry which is preliminary data.</text>
</comment>
<evidence type="ECO:0000256" key="2">
    <source>
        <dbReference type="ARBA" id="ARBA00022670"/>
    </source>
</evidence>
<keyword evidence="6" id="KW-1185">Reference proteome</keyword>
<evidence type="ECO:0000313" key="6">
    <source>
        <dbReference type="Proteomes" id="UP001412067"/>
    </source>
</evidence>